<dbReference type="InterPro" id="IPR011701">
    <property type="entry name" value="MFS"/>
</dbReference>
<feature type="transmembrane region" description="Helical" evidence="5">
    <location>
        <begin position="323"/>
        <end position="345"/>
    </location>
</feature>
<comment type="caution">
    <text evidence="7">The sequence shown here is derived from an EMBL/GenBank/DDBJ whole genome shotgun (WGS) entry which is preliminary data.</text>
</comment>
<dbReference type="AlphaFoldDB" id="A0A158A1Z6"/>
<feature type="transmembrane region" description="Helical" evidence="5">
    <location>
        <begin position="140"/>
        <end position="161"/>
    </location>
</feature>
<evidence type="ECO:0000313" key="8">
    <source>
        <dbReference type="Proteomes" id="UP000054851"/>
    </source>
</evidence>
<feature type="transmembrane region" description="Helical" evidence="5">
    <location>
        <begin position="50"/>
        <end position="73"/>
    </location>
</feature>
<dbReference type="InterPro" id="IPR036259">
    <property type="entry name" value="MFS_trans_sf"/>
</dbReference>
<dbReference type="InterPro" id="IPR050382">
    <property type="entry name" value="MFS_Na/Anion_cotransporter"/>
</dbReference>
<dbReference type="PROSITE" id="PS50850">
    <property type="entry name" value="MFS"/>
    <property type="match status" value="1"/>
</dbReference>
<keyword evidence="8" id="KW-1185">Reference proteome</keyword>
<reference evidence="7" key="1">
    <citation type="submission" date="2016-01" db="EMBL/GenBank/DDBJ databases">
        <authorList>
            <person name="Peeters C."/>
        </authorList>
    </citation>
    <scope>NUCLEOTIDE SEQUENCE</scope>
    <source>
        <strain evidence="7">LMG 29322</strain>
    </source>
</reference>
<feature type="transmembrane region" description="Helical" evidence="5">
    <location>
        <begin position="217"/>
        <end position="236"/>
    </location>
</feature>
<sequence>MTASSDFRPRSAWSMTILLTGLALINFLDKVVIGVVAVPMTKDLGLSHAQFGLVAGSFFWLFSISTVLVGLVSNRVQTRWLLLAMGVAWAVLQIPQALTTSVLALLLCRVLLGAAEGPFMPTTVHALYKWFPDRKRNLPVAIVSQGAGLGLLMAGLVIPLITARHGWRMNFVLLGAIGVVWSVLWLFLGREGNLDTQARPRATAKLATKRKPLRKTLADPSVLCVLLLGFAAYWSLSQLFTWLPTYLEKGLGYPNVQAGRWFALVIITATPINIGLSWLSQFLLERGVSTRVARVKLLAAALIASGAIYVTPLFVELTHLQKVLLLAIGAGLPTVCFAIGPALLAEVVPDDQRGAALAMYTAIGSLGGALSPALMGALVQRGGSLATACEQGFATCAALVVVAALLALRWLNPERSREVLATPLAAPDARTTAL</sequence>
<proteinExistence type="predicted"/>
<evidence type="ECO:0000256" key="3">
    <source>
        <dbReference type="ARBA" id="ARBA00022989"/>
    </source>
</evidence>
<dbReference type="GO" id="GO:0016020">
    <property type="term" value="C:membrane"/>
    <property type="evidence" value="ECO:0007669"/>
    <property type="project" value="UniProtKB-SubCell"/>
</dbReference>
<evidence type="ECO:0000256" key="5">
    <source>
        <dbReference type="SAM" id="Phobius"/>
    </source>
</evidence>
<dbReference type="Gene3D" id="1.20.1250.20">
    <property type="entry name" value="MFS general substrate transporter like domains"/>
    <property type="match status" value="1"/>
</dbReference>
<feature type="transmembrane region" description="Helical" evidence="5">
    <location>
        <begin position="261"/>
        <end position="284"/>
    </location>
</feature>
<feature type="domain" description="Major facilitator superfamily (MFS) profile" evidence="6">
    <location>
        <begin position="15"/>
        <end position="415"/>
    </location>
</feature>
<evidence type="ECO:0000256" key="1">
    <source>
        <dbReference type="ARBA" id="ARBA00004141"/>
    </source>
</evidence>
<protein>
    <submittedName>
        <fullName evidence="7">Major facilitator transporter</fullName>
    </submittedName>
</protein>
<feature type="transmembrane region" description="Helical" evidence="5">
    <location>
        <begin position="80"/>
        <end position="98"/>
    </location>
</feature>
<evidence type="ECO:0000313" key="7">
    <source>
        <dbReference type="EMBL" id="SAK51841.1"/>
    </source>
</evidence>
<keyword evidence="4 5" id="KW-0472">Membrane</keyword>
<gene>
    <name evidence="7" type="ORF">AWB79_01795</name>
</gene>
<dbReference type="SUPFAM" id="SSF103473">
    <property type="entry name" value="MFS general substrate transporter"/>
    <property type="match status" value="1"/>
</dbReference>
<feature type="transmembrane region" description="Helical" evidence="5">
    <location>
        <begin position="391"/>
        <end position="411"/>
    </location>
</feature>
<comment type="subcellular location">
    <subcellularLocation>
        <location evidence="1">Membrane</location>
        <topology evidence="1">Multi-pass membrane protein</topology>
    </subcellularLocation>
</comment>
<keyword evidence="2 5" id="KW-0812">Transmembrane</keyword>
<feature type="transmembrane region" description="Helical" evidence="5">
    <location>
        <begin position="12"/>
        <end position="38"/>
    </location>
</feature>
<dbReference type="PANTHER" id="PTHR11662">
    <property type="entry name" value="SOLUTE CARRIER FAMILY 17"/>
    <property type="match status" value="1"/>
</dbReference>
<feature type="transmembrane region" description="Helical" evidence="5">
    <location>
        <begin position="357"/>
        <end position="379"/>
    </location>
</feature>
<organism evidence="7 8">
    <name type="scientific">Caballeronia hypogeia</name>
    <dbReference type="NCBI Taxonomy" id="1777140"/>
    <lineage>
        <taxon>Bacteria</taxon>
        <taxon>Pseudomonadati</taxon>
        <taxon>Pseudomonadota</taxon>
        <taxon>Betaproteobacteria</taxon>
        <taxon>Burkholderiales</taxon>
        <taxon>Burkholderiaceae</taxon>
        <taxon>Caballeronia</taxon>
    </lineage>
</organism>
<dbReference type="Proteomes" id="UP000054851">
    <property type="component" value="Unassembled WGS sequence"/>
</dbReference>
<accession>A0A158A1Z6</accession>
<evidence type="ECO:0000256" key="2">
    <source>
        <dbReference type="ARBA" id="ARBA00022692"/>
    </source>
</evidence>
<feature type="transmembrane region" description="Helical" evidence="5">
    <location>
        <begin position="296"/>
        <end position="317"/>
    </location>
</feature>
<dbReference type="STRING" id="1777140.AWB79_01795"/>
<feature type="transmembrane region" description="Helical" evidence="5">
    <location>
        <begin position="104"/>
        <end position="128"/>
    </location>
</feature>
<dbReference type="OrthoDB" id="4474610at2"/>
<evidence type="ECO:0000256" key="4">
    <source>
        <dbReference type="ARBA" id="ARBA00023136"/>
    </source>
</evidence>
<dbReference type="PANTHER" id="PTHR11662:SF450">
    <property type="entry name" value="BLR1003 PROTEIN"/>
    <property type="match status" value="1"/>
</dbReference>
<evidence type="ECO:0000259" key="6">
    <source>
        <dbReference type="PROSITE" id="PS50850"/>
    </source>
</evidence>
<dbReference type="Pfam" id="PF07690">
    <property type="entry name" value="MFS_1"/>
    <property type="match status" value="1"/>
</dbReference>
<dbReference type="InterPro" id="IPR020846">
    <property type="entry name" value="MFS_dom"/>
</dbReference>
<dbReference type="GO" id="GO:0022857">
    <property type="term" value="F:transmembrane transporter activity"/>
    <property type="evidence" value="ECO:0007669"/>
    <property type="project" value="InterPro"/>
</dbReference>
<feature type="transmembrane region" description="Helical" evidence="5">
    <location>
        <begin position="167"/>
        <end position="188"/>
    </location>
</feature>
<keyword evidence="3 5" id="KW-1133">Transmembrane helix</keyword>
<dbReference type="EMBL" id="FCOA02000004">
    <property type="protein sequence ID" value="SAK51841.1"/>
    <property type="molecule type" value="Genomic_DNA"/>
</dbReference>
<name>A0A158A1Z6_9BURK</name>